<gene>
    <name evidence="1" type="ORF">OIU79_009550</name>
</gene>
<dbReference type="EMBL" id="JAPFFK010000016">
    <property type="protein sequence ID" value="KAJ6704651.1"/>
    <property type="molecule type" value="Genomic_DNA"/>
</dbReference>
<name>A0A9Q0QDV5_SALPP</name>
<protein>
    <submittedName>
        <fullName evidence="1">IMPORTIN BETA</fullName>
    </submittedName>
</protein>
<dbReference type="InterPro" id="IPR011989">
    <property type="entry name" value="ARM-like"/>
</dbReference>
<proteinExistence type="predicted"/>
<dbReference type="OrthoDB" id="904351at2759"/>
<dbReference type="Proteomes" id="UP001151532">
    <property type="component" value="Chromosome 3"/>
</dbReference>
<reference evidence="1" key="1">
    <citation type="submission" date="2022-11" db="EMBL/GenBank/DDBJ databases">
        <authorList>
            <person name="Hyden B.L."/>
            <person name="Feng K."/>
            <person name="Yates T."/>
            <person name="Jawdy S."/>
            <person name="Smart L.B."/>
            <person name="Muchero W."/>
        </authorList>
    </citation>
    <scope>NUCLEOTIDE SEQUENCE</scope>
    <source>
        <tissue evidence="1">Shoot tip</tissue>
    </source>
</reference>
<evidence type="ECO:0000313" key="2">
    <source>
        <dbReference type="Proteomes" id="UP001151532"/>
    </source>
</evidence>
<reference evidence="1" key="2">
    <citation type="journal article" date="2023" name="Int. J. Mol. Sci.">
        <title>De Novo Assembly and Annotation of 11 Diverse Shrub Willow (Salix) Genomes Reveals Novel Gene Organization in Sex-Linked Regions.</title>
        <authorList>
            <person name="Hyden B."/>
            <person name="Feng K."/>
            <person name="Yates T.B."/>
            <person name="Jawdy S."/>
            <person name="Cereghino C."/>
            <person name="Smart L.B."/>
            <person name="Muchero W."/>
        </authorList>
    </citation>
    <scope>NUCLEOTIDE SEQUENCE</scope>
    <source>
        <tissue evidence="1">Shoot tip</tissue>
    </source>
</reference>
<organism evidence="1 2">
    <name type="scientific">Salix purpurea</name>
    <name type="common">Purple osier willow</name>
    <dbReference type="NCBI Taxonomy" id="77065"/>
    <lineage>
        <taxon>Eukaryota</taxon>
        <taxon>Viridiplantae</taxon>
        <taxon>Streptophyta</taxon>
        <taxon>Embryophyta</taxon>
        <taxon>Tracheophyta</taxon>
        <taxon>Spermatophyta</taxon>
        <taxon>Magnoliopsida</taxon>
        <taxon>eudicotyledons</taxon>
        <taxon>Gunneridae</taxon>
        <taxon>Pentapetalae</taxon>
        <taxon>rosids</taxon>
        <taxon>fabids</taxon>
        <taxon>Malpighiales</taxon>
        <taxon>Salicaceae</taxon>
        <taxon>Saliceae</taxon>
        <taxon>Salix</taxon>
    </lineage>
</organism>
<accession>A0A9Q0QDV5</accession>
<sequence>MAYDNAVSALGKICQFHRDSIDSAQVLRMNSLPYIYRSDREILGPNNQFLPKIVSVFAEVLCGKDLATDKTLGRMANLLRHLQQTLPPATWASTLSVLHPQQQMTLQSILSS</sequence>
<comment type="caution">
    <text evidence="1">The sequence shown here is derived from an EMBL/GenBank/DDBJ whole genome shotgun (WGS) entry which is preliminary data.</text>
</comment>
<dbReference type="AlphaFoldDB" id="A0A9Q0QDV5"/>
<keyword evidence="2" id="KW-1185">Reference proteome</keyword>
<evidence type="ECO:0000313" key="1">
    <source>
        <dbReference type="EMBL" id="KAJ6704651.1"/>
    </source>
</evidence>
<dbReference type="Gene3D" id="1.25.10.10">
    <property type="entry name" value="Leucine-rich Repeat Variant"/>
    <property type="match status" value="1"/>
</dbReference>